<dbReference type="InParanoid" id="B8BW42"/>
<dbReference type="KEGG" id="tps:THAPSDRAFT_3055"/>
<keyword evidence="3" id="KW-1185">Reference proteome</keyword>
<evidence type="ECO:0000313" key="2">
    <source>
        <dbReference type="EMBL" id="EED95046.1"/>
    </source>
</evidence>
<dbReference type="Gene3D" id="1.20.5.1160">
    <property type="entry name" value="Vasodilator-stimulated phosphoprotein"/>
    <property type="match status" value="1"/>
</dbReference>
<protein>
    <submittedName>
        <fullName evidence="2">Uncharacterized protein</fullName>
    </submittedName>
</protein>
<dbReference type="RefSeq" id="XP_002287603.1">
    <property type="nucleotide sequence ID" value="XM_002287567.1"/>
</dbReference>
<reference evidence="2 3" key="2">
    <citation type="journal article" date="2008" name="Nature">
        <title>The Phaeodactylum genome reveals the evolutionary history of diatom genomes.</title>
        <authorList>
            <person name="Bowler C."/>
            <person name="Allen A.E."/>
            <person name="Badger J.H."/>
            <person name="Grimwood J."/>
            <person name="Jabbari K."/>
            <person name="Kuo A."/>
            <person name="Maheswari U."/>
            <person name="Martens C."/>
            <person name="Maumus F."/>
            <person name="Otillar R.P."/>
            <person name="Rayko E."/>
            <person name="Salamov A."/>
            <person name="Vandepoele K."/>
            <person name="Beszteri B."/>
            <person name="Gruber A."/>
            <person name="Heijde M."/>
            <person name="Katinka M."/>
            <person name="Mock T."/>
            <person name="Valentin K."/>
            <person name="Verret F."/>
            <person name="Berges J.A."/>
            <person name="Brownlee C."/>
            <person name="Cadoret J.P."/>
            <person name="Chiovitti A."/>
            <person name="Choi C.J."/>
            <person name="Coesel S."/>
            <person name="De Martino A."/>
            <person name="Detter J.C."/>
            <person name="Durkin C."/>
            <person name="Falciatore A."/>
            <person name="Fournet J."/>
            <person name="Haruta M."/>
            <person name="Huysman M.J."/>
            <person name="Jenkins B.D."/>
            <person name="Jiroutova K."/>
            <person name="Jorgensen R.E."/>
            <person name="Joubert Y."/>
            <person name="Kaplan A."/>
            <person name="Kroger N."/>
            <person name="Kroth P.G."/>
            <person name="La Roche J."/>
            <person name="Lindquist E."/>
            <person name="Lommer M."/>
            <person name="Martin-Jezequel V."/>
            <person name="Lopez P.J."/>
            <person name="Lucas S."/>
            <person name="Mangogna M."/>
            <person name="McGinnis K."/>
            <person name="Medlin L.K."/>
            <person name="Montsant A."/>
            <person name="Oudot-Le Secq M.P."/>
            <person name="Napoli C."/>
            <person name="Obornik M."/>
            <person name="Parker M.S."/>
            <person name="Petit J.L."/>
            <person name="Porcel B.M."/>
            <person name="Poulsen N."/>
            <person name="Robison M."/>
            <person name="Rychlewski L."/>
            <person name="Rynearson T.A."/>
            <person name="Schmutz J."/>
            <person name="Shapiro H."/>
            <person name="Siaut M."/>
            <person name="Stanley M."/>
            <person name="Sussman M.R."/>
            <person name="Taylor A.R."/>
            <person name="Vardi A."/>
            <person name="von Dassow P."/>
            <person name="Vyverman W."/>
            <person name="Willis A."/>
            <person name="Wyrwicz L.S."/>
            <person name="Rokhsar D.S."/>
            <person name="Weissenbach J."/>
            <person name="Armbrust E.V."/>
            <person name="Green B.R."/>
            <person name="Van de Peer Y."/>
            <person name="Grigoriev I.V."/>
        </authorList>
    </citation>
    <scope>NUCLEOTIDE SEQUENCE [LARGE SCALE GENOMIC DNA]</scope>
    <source>
        <strain evidence="2 3">CCMP1335</strain>
    </source>
</reference>
<feature type="coiled-coil region" evidence="1">
    <location>
        <begin position="62"/>
        <end position="103"/>
    </location>
</feature>
<dbReference type="GeneID" id="7452140"/>
<reference evidence="2 3" key="1">
    <citation type="journal article" date="2004" name="Science">
        <title>The genome of the diatom Thalassiosira pseudonana: ecology, evolution, and metabolism.</title>
        <authorList>
            <person name="Armbrust E.V."/>
            <person name="Berges J.A."/>
            <person name="Bowler C."/>
            <person name="Green B.R."/>
            <person name="Martinez D."/>
            <person name="Putnam N.H."/>
            <person name="Zhou S."/>
            <person name="Allen A.E."/>
            <person name="Apt K.E."/>
            <person name="Bechner M."/>
            <person name="Brzezinski M.A."/>
            <person name="Chaal B.K."/>
            <person name="Chiovitti A."/>
            <person name="Davis A.K."/>
            <person name="Demarest M.S."/>
            <person name="Detter J.C."/>
            <person name="Glavina T."/>
            <person name="Goodstein D."/>
            <person name="Hadi M.Z."/>
            <person name="Hellsten U."/>
            <person name="Hildebrand M."/>
            <person name="Jenkins B.D."/>
            <person name="Jurka J."/>
            <person name="Kapitonov V.V."/>
            <person name="Kroger N."/>
            <person name="Lau W.W."/>
            <person name="Lane T.W."/>
            <person name="Larimer F.W."/>
            <person name="Lippmeier J.C."/>
            <person name="Lucas S."/>
            <person name="Medina M."/>
            <person name="Montsant A."/>
            <person name="Obornik M."/>
            <person name="Parker M.S."/>
            <person name="Palenik B."/>
            <person name="Pazour G.J."/>
            <person name="Richardson P.M."/>
            <person name="Rynearson T.A."/>
            <person name="Saito M.A."/>
            <person name="Schwartz D.C."/>
            <person name="Thamatrakoln K."/>
            <person name="Valentin K."/>
            <person name="Vardi A."/>
            <person name="Wilkerson F.P."/>
            <person name="Rokhsar D.S."/>
        </authorList>
    </citation>
    <scope>NUCLEOTIDE SEQUENCE [LARGE SCALE GENOMIC DNA]</scope>
    <source>
        <strain evidence="2 3">CCMP1335</strain>
    </source>
</reference>
<name>B8BW42_THAPS</name>
<proteinExistence type="predicted"/>
<organism evidence="2 3">
    <name type="scientific">Thalassiosira pseudonana</name>
    <name type="common">Marine diatom</name>
    <name type="synonym">Cyclotella nana</name>
    <dbReference type="NCBI Taxonomy" id="35128"/>
    <lineage>
        <taxon>Eukaryota</taxon>
        <taxon>Sar</taxon>
        <taxon>Stramenopiles</taxon>
        <taxon>Ochrophyta</taxon>
        <taxon>Bacillariophyta</taxon>
        <taxon>Coscinodiscophyceae</taxon>
        <taxon>Thalassiosirophycidae</taxon>
        <taxon>Thalassiosirales</taxon>
        <taxon>Thalassiosiraceae</taxon>
        <taxon>Thalassiosira</taxon>
    </lineage>
</organism>
<dbReference type="AlphaFoldDB" id="B8BW42"/>
<dbReference type="EMBL" id="CM000639">
    <property type="protein sequence ID" value="EED95046.1"/>
    <property type="molecule type" value="Genomic_DNA"/>
</dbReference>
<dbReference type="PaxDb" id="35128-Thaps3055"/>
<accession>B8BW42</accession>
<evidence type="ECO:0000256" key="1">
    <source>
        <dbReference type="SAM" id="Coils"/>
    </source>
</evidence>
<gene>
    <name evidence="2" type="ORF">THAPSDRAFT_3055</name>
</gene>
<evidence type="ECO:0000313" key="3">
    <source>
        <dbReference type="Proteomes" id="UP000001449"/>
    </source>
</evidence>
<dbReference type="HOGENOM" id="CLU_1528230_0_0_1"/>
<sequence length="176" mass="19838">MEAVKGVLSSVLKMGNEQDSVQKGNENSASHCEEFLSVRHEDFAIELDDRSLNSKGGSRHEVAKLKAELDVMQTEITCLTHDLNDEKLEHLTVKKEIDQLKRDVTDATSKKSQTTSMECLQYLNTNLEEEFTRIRADLKVESATNAYSLNACQTRAKVNGIRRELTVLKLKAKNII</sequence>
<keyword evidence="1" id="KW-0175">Coiled coil</keyword>
<dbReference type="Proteomes" id="UP000001449">
    <property type="component" value="Chromosome 2"/>
</dbReference>